<feature type="compositionally biased region" description="Polar residues" evidence="1">
    <location>
        <begin position="21"/>
        <end position="44"/>
    </location>
</feature>
<evidence type="ECO:0000256" key="1">
    <source>
        <dbReference type="SAM" id="MobiDB-lite"/>
    </source>
</evidence>
<feature type="region of interest" description="Disordered" evidence="1">
    <location>
        <begin position="1"/>
        <end position="53"/>
    </location>
</feature>
<evidence type="ECO:0000313" key="3">
    <source>
        <dbReference type="Proteomes" id="UP000249829"/>
    </source>
</evidence>
<evidence type="ECO:0000313" key="2">
    <source>
        <dbReference type="EMBL" id="PYI22702.1"/>
    </source>
</evidence>
<name>A0A2V5HJL7_ASPV1</name>
<organism evidence="2 3">
    <name type="scientific">Aspergillus violaceofuscus (strain CBS 115571)</name>
    <dbReference type="NCBI Taxonomy" id="1450538"/>
    <lineage>
        <taxon>Eukaryota</taxon>
        <taxon>Fungi</taxon>
        <taxon>Dikarya</taxon>
        <taxon>Ascomycota</taxon>
        <taxon>Pezizomycotina</taxon>
        <taxon>Eurotiomycetes</taxon>
        <taxon>Eurotiomycetidae</taxon>
        <taxon>Eurotiales</taxon>
        <taxon>Aspergillaceae</taxon>
        <taxon>Aspergillus</taxon>
    </lineage>
</organism>
<keyword evidence="3" id="KW-1185">Reference proteome</keyword>
<feature type="compositionally biased region" description="Basic and acidic residues" evidence="1">
    <location>
        <begin position="1"/>
        <end position="20"/>
    </location>
</feature>
<dbReference type="EMBL" id="KZ825109">
    <property type="protein sequence ID" value="PYI22702.1"/>
    <property type="molecule type" value="Genomic_DNA"/>
</dbReference>
<accession>A0A2V5HJL7</accession>
<gene>
    <name evidence="2" type="ORF">BO99DRAFT_399797</name>
</gene>
<protein>
    <submittedName>
        <fullName evidence="2">Uncharacterized protein</fullName>
    </submittedName>
</protein>
<dbReference type="AlphaFoldDB" id="A0A2V5HJL7"/>
<dbReference type="Proteomes" id="UP000249829">
    <property type="component" value="Unassembled WGS sequence"/>
</dbReference>
<reference evidence="2 3" key="1">
    <citation type="submission" date="2018-02" db="EMBL/GenBank/DDBJ databases">
        <title>The genomes of Aspergillus section Nigri reveals drivers in fungal speciation.</title>
        <authorList>
            <consortium name="DOE Joint Genome Institute"/>
            <person name="Vesth T.C."/>
            <person name="Nybo J."/>
            <person name="Theobald S."/>
            <person name="Brandl J."/>
            <person name="Frisvad J.C."/>
            <person name="Nielsen K.F."/>
            <person name="Lyhne E.K."/>
            <person name="Kogle M.E."/>
            <person name="Kuo A."/>
            <person name="Riley R."/>
            <person name="Clum A."/>
            <person name="Nolan M."/>
            <person name="Lipzen A."/>
            <person name="Salamov A."/>
            <person name="Henrissat B."/>
            <person name="Wiebenga A."/>
            <person name="De vries R.P."/>
            <person name="Grigoriev I.V."/>
            <person name="Mortensen U.H."/>
            <person name="Andersen M.R."/>
            <person name="Baker S.E."/>
        </authorList>
    </citation>
    <scope>NUCLEOTIDE SEQUENCE [LARGE SCALE GENOMIC DNA]</scope>
    <source>
        <strain evidence="2 3">CBS 115571</strain>
    </source>
</reference>
<proteinExistence type="predicted"/>
<sequence>MSSKDKKTPSTISKTHEKTTSQRSTANDQNDPTLSTNLHLNRSSKASEQRSFLDMHRQNQELKAMLSECNTTLQRCIAELDKSLAEKEKKRRK</sequence>